<proteinExistence type="predicted"/>
<gene>
    <name evidence="2" type="ORF">ACAOBT_LOCUS37155</name>
</gene>
<dbReference type="AlphaFoldDB" id="A0A9P0QFF8"/>
<sequence>MDEFLIGNDICNNSATIDVSSTAPANRNAGKDIRQLVNNYIEEQSSPTDDTVILTHKKHVNNDELAHNWRLSTKSQQGYAKRNSPKFKKIKQGT</sequence>
<evidence type="ECO:0000313" key="2">
    <source>
        <dbReference type="EMBL" id="CAH2019448.1"/>
    </source>
</evidence>
<name>A0A9P0QFF8_ACAOB</name>
<feature type="region of interest" description="Disordered" evidence="1">
    <location>
        <begin position="70"/>
        <end position="94"/>
    </location>
</feature>
<evidence type="ECO:0000313" key="3">
    <source>
        <dbReference type="Proteomes" id="UP001152888"/>
    </source>
</evidence>
<protein>
    <submittedName>
        <fullName evidence="2">Uncharacterized protein</fullName>
    </submittedName>
</protein>
<dbReference type="EMBL" id="CAKOFQ010010257">
    <property type="protein sequence ID" value="CAH2019448.1"/>
    <property type="molecule type" value="Genomic_DNA"/>
</dbReference>
<feature type="compositionally biased region" description="Basic residues" evidence="1">
    <location>
        <begin position="83"/>
        <end position="94"/>
    </location>
</feature>
<comment type="caution">
    <text evidence="2">The sequence shown here is derived from an EMBL/GenBank/DDBJ whole genome shotgun (WGS) entry which is preliminary data.</text>
</comment>
<reference evidence="2" key="1">
    <citation type="submission" date="2022-03" db="EMBL/GenBank/DDBJ databases">
        <authorList>
            <person name="Sayadi A."/>
        </authorList>
    </citation>
    <scope>NUCLEOTIDE SEQUENCE</scope>
</reference>
<dbReference type="OrthoDB" id="6800746at2759"/>
<keyword evidence="3" id="KW-1185">Reference proteome</keyword>
<evidence type="ECO:0000256" key="1">
    <source>
        <dbReference type="SAM" id="MobiDB-lite"/>
    </source>
</evidence>
<organism evidence="2 3">
    <name type="scientific">Acanthoscelides obtectus</name>
    <name type="common">Bean weevil</name>
    <name type="synonym">Bruchus obtectus</name>
    <dbReference type="NCBI Taxonomy" id="200917"/>
    <lineage>
        <taxon>Eukaryota</taxon>
        <taxon>Metazoa</taxon>
        <taxon>Ecdysozoa</taxon>
        <taxon>Arthropoda</taxon>
        <taxon>Hexapoda</taxon>
        <taxon>Insecta</taxon>
        <taxon>Pterygota</taxon>
        <taxon>Neoptera</taxon>
        <taxon>Endopterygota</taxon>
        <taxon>Coleoptera</taxon>
        <taxon>Polyphaga</taxon>
        <taxon>Cucujiformia</taxon>
        <taxon>Chrysomeloidea</taxon>
        <taxon>Chrysomelidae</taxon>
        <taxon>Bruchinae</taxon>
        <taxon>Bruchini</taxon>
        <taxon>Acanthoscelides</taxon>
    </lineage>
</organism>
<dbReference type="Proteomes" id="UP001152888">
    <property type="component" value="Unassembled WGS sequence"/>
</dbReference>
<accession>A0A9P0QFF8</accession>